<evidence type="ECO:0000259" key="9">
    <source>
        <dbReference type="Pfam" id="PF08263"/>
    </source>
</evidence>
<feature type="signal peptide" evidence="8">
    <location>
        <begin position="1"/>
        <end position="30"/>
    </location>
</feature>
<comment type="subcellular location">
    <subcellularLocation>
        <location evidence="1">Cell envelope</location>
    </subcellularLocation>
    <subcellularLocation>
        <location evidence="2">Membrane</location>
    </subcellularLocation>
</comment>
<dbReference type="FunFam" id="3.80.10.10:FF:000041">
    <property type="entry name" value="LRR receptor-like serine/threonine-protein kinase ERECTA"/>
    <property type="match status" value="1"/>
</dbReference>
<evidence type="ECO:0000256" key="2">
    <source>
        <dbReference type="ARBA" id="ARBA00004370"/>
    </source>
</evidence>
<evidence type="ECO:0000256" key="8">
    <source>
        <dbReference type="SAM" id="SignalP"/>
    </source>
</evidence>
<dbReference type="Gene3D" id="3.80.10.10">
    <property type="entry name" value="Ribonuclease Inhibitor"/>
    <property type="match status" value="1"/>
</dbReference>
<feature type="chain" id="PRO_5043740306" description="Leucine-rich repeat-containing N-terminal plant-type domain-containing protein" evidence="8">
    <location>
        <begin position="31"/>
        <end position="241"/>
    </location>
</feature>
<dbReference type="EMBL" id="CAMGYJ010000007">
    <property type="protein sequence ID" value="CAI0444049.1"/>
    <property type="molecule type" value="Genomic_DNA"/>
</dbReference>
<organism evidence="10 11">
    <name type="scientific">Linum tenue</name>
    <dbReference type="NCBI Taxonomy" id="586396"/>
    <lineage>
        <taxon>Eukaryota</taxon>
        <taxon>Viridiplantae</taxon>
        <taxon>Streptophyta</taxon>
        <taxon>Embryophyta</taxon>
        <taxon>Tracheophyta</taxon>
        <taxon>Spermatophyta</taxon>
        <taxon>Magnoliopsida</taxon>
        <taxon>eudicotyledons</taxon>
        <taxon>Gunneridae</taxon>
        <taxon>Pentapetalae</taxon>
        <taxon>rosids</taxon>
        <taxon>fabids</taxon>
        <taxon>Malpighiales</taxon>
        <taxon>Linaceae</taxon>
        <taxon>Linum</taxon>
    </lineage>
</organism>
<dbReference type="PANTHER" id="PTHR48059:SF38">
    <property type="entry name" value="OS04G0534166 PROTEIN"/>
    <property type="match status" value="1"/>
</dbReference>
<evidence type="ECO:0000256" key="6">
    <source>
        <dbReference type="ARBA" id="ARBA00023136"/>
    </source>
</evidence>
<accession>A0AAV0MDH0</accession>
<dbReference type="SUPFAM" id="SSF52058">
    <property type="entry name" value="L domain-like"/>
    <property type="match status" value="1"/>
</dbReference>
<keyword evidence="6" id="KW-0472">Membrane</keyword>
<keyword evidence="5" id="KW-0677">Repeat</keyword>
<reference evidence="10" key="1">
    <citation type="submission" date="2022-08" db="EMBL/GenBank/DDBJ databases">
        <authorList>
            <person name="Gutierrez-Valencia J."/>
        </authorList>
    </citation>
    <scope>NUCLEOTIDE SEQUENCE</scope>
</reference>
<evidence type="ECO:0000313" key="10">
    <source>
        <dbReference type="EMBL" id="CAI0444049.1"/>
    </source>
</evidence>
<dbReference type="GO" id="GO:0016020">
    <property type="term" value="C:membrane"/>
    <property type="evidence" value="ECO:0007669"/>
    <property type="project" value="UniProtKB-SubCell"/>
</dbReference>
<evidence type="ECO:0000256" key="3">
    <source>
        <dbReference type="ARBA" id="ARBA00022614"/>
    </source>
</evidence>
<comment type="caution">
    <text evidence="10">The sequence shown here is derived from an EMBL/GenBank/DDBJ whole genome shotgun (WGS) entry which is preliminary data.</text>
</comment>
<dbReference type="InterPro" id="IPR032675">
    <property type="entry name" value="LRR_dom_sf"/>
</dbReference>
<dbReference type="Proteomes" id="UP001154282">
    <property type="component" value="Unassembled WGS sequence"/>
</dbReference>
<evidence type="ECO:0000256" key="7">
    <source>
        <dbReference type="ARBA" id="ARBA00023180"/>
    </source>
</evidence>
<evidence type="ECO:0000256" key="4">
    <source>
        <dbReference type="ARBA" id="ARBA00022729"/>
    </source>
</evidence>
<dbReference type="PANTHER" id="PTHR48059">
    <property type="entry name" value="POLYGALACTURONASE INHIBITOR 1"/>
    <property type="match status" value="1"/>
</dbReference>
<keyword evidence="11" id="KW-1185">Reference proteome</keyword>
<name>A0AAV0MDH0_9ROSI</name>
<evidence type="ECO:0000313" key="11">
    <source>
        <dbReference type="Proteomes" id="UP001154282"/>
    </source>
</evidence>
<proteinExistence type="predicted"/>
<feature type="domain" description="Leucine-rich repeat-containing N-terminal plant-type" evidence="9">
    <location>
        <begin position="36"/>
        <end position="76"/>
    </location>
</feature>
<evidence type="ECO:0000256" key="1">
    <source>
        <dbReference type="ARBA" id="ARBA00004196"/>
    </source>
</evidence>
<dbReference type="AlphaFoldDB" id="A0AAV0MDH0"/>
<evidence type="ECO:0000256" key="5">
    <source>
        <dbReference type="ARBA" id="ARBA00022737"/>
    </source>
</evidence>
<keyword evidence="3" id="KW-0433">Leucine-rich repeat</keyword>
<dbReference type="InterPro" id="IPR051848">
    <property type="entry name" value="PGIP"/>
</dbReference>
<keyword evidence="7" id="KW-0325">Glycoprotein</keyword>
<dbReference type="Pfam" id="PF08263">
    <property type="entry name" value="LRRNT_2"/>
    <property type="match status" value="1"/>
</dbReference>
<keyword evidence="4 8" id="KW-0732">Signal</keyword>
<dbReference type="InterPro" id="IPR013210">
    <property type="entry name" value="LRR_N_plant-typ"/>
</dbReference>
<protein>
    <recommendedName>
        <fullName evidence="9">Leucine-rich repeat-containing N-terminal plant-type domain-containing protein</fullName>
    </recommendedName>
</protein>
<gene>
    <name evidence="10" type="ORF">LITE_LOCUS27934</name>
</gene>
<sequence>MQPRGCCRGILTTNFMLLLHHHLLLNNANAVVASSSGDGRALLEFKSGISVDTTGILSTWLPTTNHCTDWEGVVCDPAEAIRVTSLLLQVPPEGYMKGTLSPSLGSLTSLENLVITRTKHIAWNIPGTISNLTRLNQLIIEDFSIAGLILPSIGSFRCLASVSLARNRLNSSIPPSLWTLPSLQLLSLSQNSLSGTISTARSSGRIPTTFPNITFLDLSYIVSQAGSRRLCSPYRVSETSH</sequence>